<name>A0A6L5YT95_9FIRM</name>
<feature type="transmembrane region" description="Helical" evidence="1">
    <location>
        <begin position="7"/>
        <end position="26"/>
    </location>
</feature>
<feature type="transmembrane region" description="Helical" evidence="1">
    <location>
        <begin position="32"/>
        <end position="49"/>
    </location>
</feature>
<organism evidence="2 3">
    <name type="scientific">Roseburia porci</name>
    <dbReference type="NCBI Taxonomy" id="2605790"/>
    <lineage>
        <taxon>Bacteria</taxon>
        <taxon>Bacillati</taxon>
        <taxon>Bacillota</taxon>
        <taxon>Clostridia</taxon>
        <taxon>Lachnospirales</taxon>
        <taxon>Lachnospiraceae</taxon>
        <taxon>Roseburia</taxon>
    </lineage>
</organism>
<dbReference type="EMBL" id="VUNI01000015">
    <property type="protein sequence ID" value="MST75199.1"/>
    <property type="molecule type" value="Genomic_DNA"/>
</dbReference>
<proteinExistence type="predicted"/>
<sequence length="69" mass="7724">MKAHKYWSIGAVVTMAGTFYTGYKGLKAAHKYFAFGSLICMIMAVYSGHKMISGNKKARKQTEVKEVEE</sequence>
<dbReference type="Pfam" id="PF19727">
    <property type="entry name" value="DUF6219"/>
    <property type="match status" value="1"/>
</dbReference>
<evidence type="ECO:0000313" key="3">
    <source>
        <dbReference type="Proteomes" id="UP000474024"/>
    </source>
</evidence>
<comment type="caution">
    <text evidence="2">The sequence shown here is derived from an EMBL/GenBank/DDBJ whole genome shotgun (WGS) entry which is preliminary data.</text>
</comment>
<keyword evidence="3" id="KW-1185">Reference proteome</keyword>
<protein>
    <submittedName>
        <fullName evidence="2">Uncharacterized protein</fullName>
    </submittedName>
</protein>
<dbReference type="RefSeq" id="WP_154430163.1">
    <property type="nucleotide sequence ID" value="NZ_VUNI01000015.1"/>
</dbReference>
<keyword evidence="1" id="KW-0472">Membrane</keyword>
<dbReference type="AlphaFoldDB" id="A0A6L5YT95"/>
<dbReference type="Proteomes" id="UP000474024">
    <property type="component" value="Unassembled WGS sequence"/>
</dbReference>
<keyword evidence="1" id="KW-0812">Transmembrane</keyword>
<dbReference type="InterPro" id="IPR046191">
    <property type="entry name" value="DUF6219"/>
</dbReference>
<evidence type="ECO:0000313" key="2">
    <source>
        <dbReference type="EMBL" id="MST75199.1"/>
    </source>
</evidence>
<gene>
    <name evidence="2" type="ORF">FYJ75_09190</name>
</gene>
<evidence type="ECO:0000256" key="1">
    <source>
        <dbReference type="SAM" id="Phobius"/>
    </source>
</evidence>
<accession>A0A6L5YT95</accession>
<keyword evidence="1" id="KW-1133">Transmembrane helix</keyword>
<reference evidence="2 3" key="1">
    <citation type="submission" date="2019-08" db="EMBL/GenBank/DDBJ databases">
        <title>In-depth cultivation of the pig gut microbiome towards novel bacterial diversity and tailored functional studies.</title>
        <authorList>
            <person name="Wylensek D."/>
            <person name="Hitch T.C.A."/>
            <person name="Clavel T."/>
        </authorList>
    </citation>
    <scope>NUCLEOTIDE SEQUENCE [LARGE SCALE GENOMIC DNA]</scope>
    <source>
        <strain evidence="2 3">MUC/MUC-530-WT-4D</strain>
    </source>
</reference>